<dbReference type="OrthoDB" id="2884714at2"/>
<protein>
    <submittedName>
        <fullName evidence="1">Uncharacterized protein</fullName>
    </submittedName>
</protein>
<keyword evidence="2" id="KW-1185">Reference proteome</keyword>
<evidence type="ECO:0000313" key="2">
    <source>
        <dbReference type="Proteomes" id="UP000267430"/>
    </source>
</evidence>
<proteinExistence type="predicted"/>
<gene>
    <name evidence="1" type="ORF">ELQ35_10280</name>
</gene>
<accession>A0A3S0TWN1</accession>
<reference evidence="1 2" key="1">
    <citation type="submission" date="2018-12" db="EMBL/GenBank/DDBJ databases">
        <title>Bacillus chawlae sp. nov., Bacillus glennii sp. nov., and Bacillus saganii sp. nov. Isolated from the Vehicle Assembly Building at Kennedy Space Center where the Viking Spacecraft were Assembled.</title>
        <authorList>
            <person name="Seuylemezian A."/>
            <person name="Vaishampayan P."/>
        </authorList>
    </citation>
    <scope>NUCLEOTIDE SEQUENCE [LARGE SCALE GENOMIC DNA]</scope>
    <source>
        <strain evidence="1 2">L5</strain>
    </source>
</reference>
<name>A0A3S0TWN1_9BACI</name>
<organism evidence="1 2">
    <name type="scientific">Peribacillus cavernae</name>
    <dbReference type="NCBI Taxonomy" id="1674310"/>
    <lineage>
        <taxon>Bacteria</taxon>
        <taxon>Bacillati</taxon>
        <taxon>Bacillota</taxon>
        <taxon>Bacilli</taxon>
        <taxon>Bacillales</taxon>
        <taxon>Bacillaceae</taxon>
        <taxon>Peribacillus</taxon>
    </lineage>
</organism>
<comment type="caution">
    <text evidence="1">The sequence shown here is derived from an EMBL/GenBank/DDBJ whole genome shotgun (WGS) entry which is preliminary data.</text>
</comment>
<sequence length="92" mass="10610">MGMKKAASNEILELLGEITARLDELEETMVESLNSERCQLWGNQMAMVHSVQEAYEKTEKDWKVKEFEDQAFILRKDSALNKQVAMNPKLGY</sequence>
<dbReference type="RefSeq" id="WP_126864757.1">
    <property type="nucleotide sequence ID" value="NZ_JAUSTX010000006.1"/>
</dbReference>
<evidence type="ECO:0000313" key="1">
    <source>
        <dbReference type="EMBL" id="RUQ29344.1"/>
    </source>
</evidence>
<dbReference type="AlphaFoldDB" id="A0A3S0TWN1"/>
<dbReference type="EMBL" id="RYZZ01000010">
    <property type="protein sequence ID" value="RUQ29344.1"/>
    <property type="molecule type" value="Genomic_DNA"/>
</dbReference>
<dbReference type="Proteomes" id="UP000267430">
    <property type="component" value="Unassembled WGS sequence"/>
</dbReference>